<evidence type="ECO:0000256" key="1">
    <source>
        <dbReference type="ARBA" id="ARBA00000085"/>
    </source>
</evidence>
<accession>A0A328P9Y2</accession>
<dbReference type="InterPro" id="IPR003594">
    <property type="entry name" value="HATPase_dom"/>
</dbReference>
<keyword evidence="4" id="KW-0808">Transferase</keyword>
<dbReference type="EC" id="2.7.13.3" evidence="2"/>
<dbReference type="Proteomes" id="UP000249782">
    <property type="component" value="Unassembled WGS sequence"/>
</dbReference>
<feature type="domain" description="PAS" evidence="9">
    <location>
        <begin position="224"/>
        <end position="294"/>
    </location>
</feature>
<evidence type="ECO:0000259" key="8">
    <source>
        <dbReference type="PROSITE" id="PS50109"/>
    </source>
</evidence>
<evidence type="ECO:0000256" key="2">
    <source>
        <dbReference type="ARBA" id="ARBA00012438"/>
    </source>
</evidence>
<protein>
    <recommendedName>
        <fullName evidence="2">histidine kinase</fullName>
        <ecNumber evidence="2">2.7.13.3</ecNumber>
    </recommendedName>
</protein>
<dbReference type="InterPro" id="IPR005467">
    <property type="entry name" value="His_kinase_dom"/>
</dbReference>
<dbReference type="Pfam" id="PF07568">
    <property type="entry name" value="HisKA_2"/>
    <property type="match status" value="1"/>
</dbReference>
<keyword evidence="6" id="KW-0418">Kinase</keyword>
<evidence type="ECO:0000256" key="5">
    <source>
        <dbReference type="ARBA" id="ARBA00022741"/>
    </source>
</evidence>
<dbReference type="SUPFAM" id="SSF55874">
    <property type="entry name" value="ATPase domain of HSP90 chaperone/DNA topoisomerase II/histidine kinase"/>
    <property type="match status" value="1"/>
</dbReference>
<dbReference type="NCBIfam" id="TIGR00229">
    <property type="entry name" value="sensory_box"/>
    <property type="match status" value="2"/>
</dbReference>
<dbReference type="PANTHER" id="PTHR41523:SF8">
    <property type="entry name" value="ETHYLENE RESPONSE SENSOR PROTEIN"/>
    <property type="match status" value="1"/>
</dbReference>
<sequence>MKENARSLIKDMKVHDHICLIYEDEREWESTIIPFLVEGLKGNDKCIYITDRHKSETIKKLLKKRGFDPEKLKGQFEILSEDEAYTLGGSFDPDAMIKLLEKETEKALDEGYSALRVTGEMTWILKGKPGSEKLIEYEAKLNRFFPKAECLAICQYERSAFEPEILKGVIMTHPILVWKGEIYRNFYYIPPRIFLEGDPARAEVENWLRNIRRENEFIESVEMFTRLFKSFIANVPAIVSVKDSDLRYFLVNDKFCRFAGKKESEIIGKTVNEIFNGETAAIFGDLDEIPLKGDDIAIERKIKGRYYHIRKFPVEIPIGKKGVASIIMDITESKKFEEKLSKLTKNFINIVENSPESIFIVNKTGKVYYANHQALKYFGWEKSEIIGENIGMPIKPNITEEIQTIDANGNLKTAEIRTAKTYWEDEECTLISLRDITKIKEYEKSLKKALKEKDALLLELHHRVKNNLQLIISLINLQEKQFQKEDRKLLKETTNRIRAIARVHEKIYQSEDLTSINLKDYIKDIISELKATYKLPKIKFNCQIQDIKLNINQAIPCGLIINEALTNSMKYAFPDKKGTITIKACKSGDSLNLIIADDGVGFPEGFKPEECEGMGMRIIYALTRQLDGEIKIKGEKGVKIKLKFPYY</sequence>
<dbReference type="InterPro" id="IPR013767">
    <property type="entry name" value="PAS_fold"/>
</dbReference>
<gene>
    <name evidence="10" type="ORF">DPC56_01530</name>
</gene>
<evidence type="ECO:0000256" key="6">
    <source>
        <dbReference type="ARBA" id="ARBA00022777"/>
    </source>
</evidence>
<dbReference type="PANTHER" id="PTHR41523">
    <property type="entry name" value="TWO-COMPONENT SYSTEM SENSOR PROTEIN"/>
    <property type="match status" value="1"/>
</dbReference>
<dbReference type="SMART" id="SM00091">
    <property type="entry name" value="PAS"/>
    <property type="match status" value="2"/>
</dbReference>
<dbReference type="InterPro" id="IPR013656">
    <property type="entry name" value="PAS_4"/>
</dbReference>
<dbReference type="CDD" id="cd00130">
    <property type="entry name" value="PAS"/>
    <property type="match status" value="1"/>
</dbReference>
<keyword evidence="3" id="KW-0597">Phosphoprotein</keyword>
<comment type="catalytic activity">
    <reaction evidence="1">
        <text>ATP + protein L-histidine = ADP + protein N-phospho-L-histidine.</text>
        <dbReference type="EC" id="2.7.13.3"/>
    </reaction>
</comment>
<dbReference type="GO" id="GO:0006355">
    <property type="term" value="P:regulation of DNA-templated transcription"/>
    <property type="evidence" value="ECO:0007669"/>
    <property type="project" value="InterPro"/>
</dbReference>
<evidence type="ECO:0000256" key="7">
    <source>
        <dbReference type="ARBA" id="ARBA00022840"/>
    </source>
</evidence>
<dbReference type="Gene3D" id="3.30.565.10">
    <property type="entry name" value="Histidine kinase-like ATPase, C-terminal domain"/>
    <property type="match status" value="1"/>
</dbReference>
<dbReference type="OrthoDB" id="82207at2157"/>
<dbReference type="InterPro" id="IPR035965">
    <property type="entry name" value="PAS-like_dom_sf"/>
</dbReference>
<evidence type="ECO:0000313" key="11">
    <source>
        <dbReference type="Proteomes" id="UP000249782"/>
    </source>
</evidence>
<dbReference type="GO" id="GO:0004673">
    <property type="term" value="F:protein histidine kinase activity"/>
    <property type="evidence" value="ECO:0007669"/>
    <property type="project" value="UniProtKB-EC"/>
</dbReference>
<reference evidence="10 11" key="1">
    <citation type="submission" date="2018-06" db="EMBL/GenBank/DDBJ databases">
        <title>Draft genome sequence of hyperthermophilic methanogen Methanothermobacter tenebrarum sp. MCM-B 1447.</title>
        <authorList>
            <person name="Pore S.D."/>
            <person name="Dagar S."/>
            <person name="Dhakephalkar P.K."/>
        </authorList>
    </citation>
    <scope>NUCLEOTIDE SEQUENCE [LARGE SCALE GENOMIC DNA]</scope>
    <source>
        <strain evidence="10 11">MCM B 1447</strain>
    </source>
</reference>
<evidence type="ECO:0000256" key="3">
    <source>
        <dbReference type="ARBA" id="ARBA00022553"/>
    </source>
</evidence>
<dbReference type="InterPro" id="IPR025847">
    <property type="entry name" value="MEDS_domain"/>
</dbReference>
<dbReference type="PROSITE" id="PS50112">
    <property type="entry name" value="PAS"/>
    <property type="match status" value="2"/>
</dbReference>
<keyword evidence="5" id="KW-0547">Nucleotide-binding</keyword>
<dbReference type="Pfam" id="PF00989">
    <property type="entry name" value="PAS"/>
    <property type="match status" value="1"/>
</dbReference>
<keyword evidence="11" id="KW-1185">Reference proteome</keyword>
<dbReference type="AlphaFoldDB" id="A0A328P9Y2"/>
<evidence type="ECO:0000313" key="10">
    <source>
        <dbReference type="EMBL" id="RAO79488.1"/>
    </source>
</evidence>
<dbReference type="InterPro" id="IPR000014">
    <property type="entry name" value="PAS"/>
</dbReference>
<dbReference type="Pfam" id="PF14417">
    <property type="entry name" value="MEDS"/>
    <property type="match status" value="1"/>
</dbReference>
<evidence type="ECO:0000259" key="9">
    <source>
        <dbReference type="PROSITE" id="PS50112"/>
    </source>
</evidence>
<dbReference type="SUPFAM" id="SSF55785">
    <property type="entry name" value="PYP-like sensor domain (PAS domain)"/>
    <property type="match status" value="2"/>
</dbReference>
<dbReference type="PROSITE" id="PS50109">
    <property type="entry name" value="HIS_KIN"/>
    <property type="match status" value="1"/>
</dbReference>
<feature type="domain" description="Histidine kinase" evidence="8">
    <location>
        <begin position="459"/>
        <end position="647"/>
    </location>
</feature>
<proteinExistence type="predicted"/>
<dbReference type="SMART" id="SM00387">
    <property type="entry name" value="HATPase_c"/>
    <property type="match status" value="1"/>
</dbReference>
<comment type="caution">
    <text evidence="10">The sequence shown here is derived from an EMBL/GenBank/DDBJ whole genome shotgun (WGS) entry which is preliminary data.</text>
</comment>
<dbReference type="InterPro" id="IPR036890">
    <property type="entry name" value="HATPase_C_sf"/>
</dbReference>
<organism evidence="10 11">
    <name type="scientific">Methanothermobacter tenebrarum</name>
    <dbReference type="NCBI Taxonomy" id="680118"/>
    <lineage>
        <taxon>Archaea</taxon>
        <taxon>Methanobacteriati</taxon>
        <taxon>Methanobacteriota</taxon>
        <taxon>Methanomada group</taxon>
        <taxon>Methanobacteria</taxon>
        <taxon>Methanobacteriales</taxon>
        <taxon>Methanobacteriaceae</taxon>
        <taxon>Methanothermobacter</taxon>
    </lineage>
</organism>
<dbReference type="RefSeq" id="WP_112093317.1">
    <property type="nucleotide sequence ID" value="NZ_QLOE01000002.1"/>
</dbReference>
<evidence type="ECO:0000256" key="4">
    <source>
        <dbReference type="ARBA" id="ARBA00022679"/>
    </source>
</evidence>
<keyword evidence="7" id="KW-0067">ATP-binding</keyword>
<dbReference type="Pfam" id="PF08448">
    <property type="entry name" value="PAS_4"/>
    <property type="match status" value="1"/>
</dbReference>
<name>A0A328P9Y2_9EURY</name>
<dbReference type="EMBL" id="QLOE01000002">
    <property type="protein sequence ID" value="RAO79488.1"/>
    <property type="molecule type" value="Genomic_DNA"/>
</dbReference>
<dbReference type="Gene3D" id="3.30.450.20">
    <property type="entry name" value="PAS domain"/>
    <property type="match status" value="3"/>
</dbReference>
<dbReference type="GO" id="GO:0005524">
    <property type="term" value="F:ATP binding"/>
    <property type="evidence" value="ECO:0007669"/>
    <property type="project" value="UniProtKB-KW"/>
</dbReference>
<dbReference type="InterPro" id="IPR011495">
    <property type="entry name" value="Sig_transdc_His_kin_sub2_dim/P"/>
</dbReference>
<dbReference type="Pfam" id="PF02518">
    <property type="entry name" value="HATPase_c"/>
    <property type="match status" value="1"/>
</dbReference>
<feature type="domain" description="PAS" evidence="9">
    <location>
        <begin position="343"/>
        <end position="389"/>
    </location>
</feature>